<evidence type="ECO:0000256" key="1">
    <source>
        <dbReference type="SAM" id="MobiDB-lite"/>
    </source>
</evidence>
<feature type="compositionally biased region" description="Polar residues" evidence="1">
    <location>
        <begin position="122"/>
        <end position="131"/>
    </location>
</feature>
<comment type="caution">
    <text evidence="2">The sequence shown here is derived from an EMBL/GenBank/DDBJ whole genome shotgun (WGS) entry which is preliminary data.</text>
</comment>
<keyword evidence="3" id="KW-1185">Reference proteome</keyword>
<organism evidence="2 3">
    <name type="scientific">Protopolystoma xenopodis</name>
    <dbReference type="NCBI Taxonomy" id="117903"/>
    <lineage>
        <taxon>Eukaryota</taxon>
        <taxon>Metazoa</taxon>
        <taxon>Spiralia</taxon>
        <taxon>Lophotrochozoa</taxon>
        <taxon>Platyhelminthes</taxon>
        <taxon>Monogenea</taxon>
        <taxon>Polyopisthocotylea</taxon>
        <taxon>Polystomatidea</taxon>
        <taxon>Polystomatidae</taxon>
        <taxon>Protopolystoma</taxon>
    </lineage>
</organism>
<accession>A0A448WJ05</accession>
<feature type="region of interest" description="Disordered" evidence="1">
    <location>
        <begin position="207"/>
        <end position="242"/>
    </location>
</feature>
<name>A0A448WJ05_9PLAT</name>
<reference evidence="2" key="1">
    <citation type="submission" date="2018-11" db="EMBL/GenBank/DDBJ databases">
        <authorList>
            <consortium name="Pathogen Informatics"/>
        </authorList>
    </citation>
    <scope>NUCLEOTIDE SEQUENCE</scope>
</reference>
<feature type="compositionally biased region" description="Polar residues" evidence="1">
    <location>
        <begin position="90"/>
        <end position="109"/>
    </location>
</feature>
<sequence>DCERRFASRLFPFSTTGEDALKSFGSGATSSHVVIHTSSSTASSSSSSAAAAAATAAAAAAAGLLQPNSGWPNLEKVDEGMGRFSGGGSSQTDYPSTKTADASPSASTSIDDKSGTEALVPSSGQEVQSQPQVHLTPFRSLFADLPLYQGYGLIGHHIRSITNNQTTSSTGRGLPLLASAGAICPADGNLDDIGPPELLKPFCQAEQQQQPQKFHHRTVTMVSSRPSASSTTLTTSDDDETVSSLSASAAYNKTAGSSSRFLGARTFLSRAQGRLSGAAQSGDPTSSLGPDQLLSTQRPGRDPSGEARHSETARRKPVPLLLSGPVSVSVPVPLSVPVQMPVSLSLAPSAYPSPPASSPRVSVASAASGGLGSLQFSNLTASTLTRLLDEATAQLFSSGRLT</sequence>
<gene>
    <name evidence="2" type="ORF">PXEA_LOCUS6183</name>
</gene>
<feature type="region of interest" description="Disordered" evidence="1">
    <location>
        <begin position="273"/>
        <end position="318"/>
    </location>
</feature>
<evidence type="ECO:0000313" key="2">
    <source>
        <dbReference type="EMBL" id="VEL12743.1"/>
    </source>
</evidence>
<feature type="region of interest" description="Disordered" evidence="1">
    <location>
        <begin position="68"/>
        <end position="131"/>
    </location>
</feature>
<feature type="compositionally biased region" description="Polar residues" evidence="1">
    <location>
        <begin position="278"/>
        <end position="298"/>
    </location>
</feature>
<proteinExistence type="predicted"/>
<feature type="non-terminal residue" evidence="2">
    <location>
        <position position="1"/>
    </location>
</feature>
<dbReference type="Proteomes" id="UP000784294">
    <property type="component" value="Unassembled WGS sequence"/>
</dbReference>
<dbReference type="EMBL" id="CAAALY010015690">
    <property type="protein sequence ID" value="VEL12743.1"/>
    <property type="molecule type" value="Genomic_DNA"/>
</dbReference>
<feature type="compositionally biased region" description="Low complexity" evidence="1">
    <location>
        <begin position="219"/>
        <end position="235"/>
    </location>
</feature>
<evidence type="ECO:0000313" key="3">
    <source>
        <dbReference type="Proteomes" id="UP000784294"/>
    </source>
</evidence>
<dbReference type="AlphaFoldDB" id="A0A448WJ05"/>
<feature type="compositionally biased region" description="Basic and acidic residues" evidence="1">
    <location>
        <begin position="299"/>
        <end position="314"/>
    </location>
</feature>
<protein>
    <submittedName>
        <fullName evidence="2">Uncharacterized protein</fullName>
    </submittedName>
</protein>